<dbReference type="EMBL" id="FP929122">
    <property type="protein sequence ID" value="CBX94378.1"/>
    <property type="molecule type" value="Genomic_DNA"/>
</dbReference>
<dbReference type="InParanoid" id="E4ZSJ8"/>
<protein>
    <submittedName>
        <fullName evidence="1">Predicted protein</fullName>
    </submittedName>
</protein>
<evidence type="ECO:0000313" key="2">
    <source>
        <dbReference type="Proteomes" id="UP000002668"/>
    </source>
</evidence>
<accession>E4ZSJ8</accession>
<gene>
    <name evidence="1" type="ORF">LEMA_P121420.1</name>
</gene>
<dbReference type="Proteomes" id="UP000002668">
    <property type="component" value="Genome"/>
</dbReference>
<dbReference type="AlphaFoldDB" id="E4ZSJ8"/>
<keyword evidence="2" id="KW-1185">Reference proteome</keyword>
<name>E4ZSJ8_LEPMJ</name>
<dbReference type="VEuPathDB" id="FungiDB:LEMA_P121420.1"/>
<reference evidence="2" key="1">
    <citation type="journal article" date="2011" name="Nat. Commun.">
        <title>Effector diversification within compartments of the Leptosphaeria maculans genome affected by Repeat-Induced Point mutations.</title>
        <authorList>
            <person name="Rouxel T."/>
            <person name="Grandaubert J."/>
            <person name="Hane J.K."/>
            <person name="Hoede C."/>
            <person name="van de Wouw A.P."/>
            <person name="Couloux A."/>
            <person name="Dominguez V."/>
            <person name="Anthouard V."/>
            <person name="Bally P."/>
            <person name="Bourras S."/>
            <person name="Cozijnsen A.J."/>
            <person name="Ciuffetti L.M."/>
            <person name="Degrave A."/>
            <person name="Dilmaghani A."/>
            <person name="Duret L."/>
            <person name="Fudal I."/>
            <person name="Goodwin S.B."/>
            <person name="Gout L."/>
            <person name="Glaser N."/>
            <person name="Linglin J."/>
            <person name="Kema G.H.J."/>
            <person name="Lapalu N."/>
            <person name="Lawrence C.B."/>
            <person name="May K."/>
            <person name="Meyer M."/>
            <person name="Ollivier B."/>
            <person name="Poulain J."/>
            <person name="Schoch C.L."/>
            <person name="Simon A."/>
            <person name="Spatafora J.W."/>
            <person name="Stachowiak A."/>
            <person name="Turgeon B.G."/>
            <person name="Tyler B.M."/>
            <person name="Vincent D."/>
            <person name="Weissenbach J."/>
            <person name="Amselem J."/>
            <person name="Quesneville H."/>
            <person name="Oliver R.P."/>
            <person name="Wincker P."/>
            <person name="Balesdent M.-H."/>
            <person name="Howlett B.J."/>
        </authorList>
    </citation>
    <scope>NUCLEOTIDE SEQUENCE [LARGE SCALE GENOMIC DNA]</scope>
    <source>
        <strain evidence="2">JN3 / isolate v23.1.3 / race Av1-4-5-6-7-8</strain>
    </source>
</reference>
<sequence>MPRSTSSRFSLLLITCLTRDFFFFFFFSSPPISAPLPFPLPVLRLSHCTPAAPNSLKTQRTA</sequence>
<organism evidence="2">
    <name type="scientific">Leptosphaeria maculans (strain JN3 / isolate v23.1.3 / race Av1-4-5-6-7-8)</name>
    <name type="common">Blackleg fungus</name>
    <name type="synonym">Phoma lingam</name>
    <dbReference type="NCBI Taxonomy" id="985895"/>
    <lineage>
        <taxon>Eukaryota</taxon>
        <taxon>Fungi</taxon>
        <taxon>Dikarya</taxon>
        <taxon>Ascomycota</taxon>
        <taxon>Pezizomycotina</taxon>
        <taxon>Dothideomycetes</taxon>
        <taxon>Pleosporomycetidae</taxon>
        <taxon>Pleosporales</taxon>
        <taxon>Pleosporineae</taxon>
        <taxon>Leptosphaeriaceae</taxon>
        <taxon>Plenodomus</taxon>
        <taxon>Plenodomus lingam/Leptosphaeria maculans species complex</taxon>
    </lineage>
</organism>
<dbReference type="HOGENOM" id="CLU_2904604_0_0_1"/>
<proteinExistence type="predicted"/>
<evidence type="ECO:0000313" key="1">
    <source>
        <dbReference type="EMBL" id="CBX94378.1"/>
    </source>
</evidence>